<evidence type="ECO:0000256" key="1">
    <source>
        <dbReference type="PROSITE-ProRule" id="PRU00042"/>
    </source>
</evidence>
<organism evidence="4 5">
    <name type="scientific">Brassica campestris</name>
    <name type="common">Field mustard</name>
    <dbReference type="NCBI Taxonomy" id="3711"/>
    <lineage>
        <taxon>Eukaryota</taxon>
        <taxon>Viridiplantae</taxon>
        <taxon>Streptophyta</taxon>
        <taxon>Embryophyta</taxon>
        <taxon>Tracheophyta</taxon>
        <taxon>Spermatophyta</taxon>
        <taxon>Magnoliopsida</taxon>
        <taxon>eudicotyledons</taxon>
        <taxon>Gunneridae</taxon>
        <taxon>Pentapetalae</taxon>
        <taxon>rosids</taxon>
        <taxon>malvids</taxon>
        <taxon>Brassicales</taxon>
        <taxon>Brassicaceae</taxon>
        <taxon>Brassiceae</taxon>
        <taxon>Brassica</taxon>
    </lineage>
</organism>
<dbReference type="EMBL" id="CM010634">
    <property type="protein sequence ID" value="RID52740.1"/>
    <property type="molecule type" value="Genomic_DNA"/>
</dbReference>
<dbReference type="SMART" id="SM00355">
    <property type="entry name" value="ZnF_C2H2"/>
    <property type="match status" value="1"/>
</dbReference>
<dbReference type="AlphaFoldDB" id="A0A397YNZ4"/>
<sequence length="306" mass="35285">MSSNPNRFSSYGDDTTNYHGFAPNFRNHNSKTTRSMVTTSDHMNHRGLFSSSPSFSCYQNSHVSSSSFGLNNSYMNYHMRSESDSVLGANCFPITNNPQYSQVSFTQTITNRFSAIVPSNQIYNIQNDIARVQHDMDFKTNMWNRPTSYRPTFLDKNCGILNPKPVYAVPHQDSPYRQHLDMFSSSSKYNHDLHVLQEGQSSRKSPKPNKSHDNYNSDEDGISEDVQYDGRTHSLPYEKYGPYTCPKCKGVFNTSQKFAAHMSSHYKNETKKERDERYRARIKKKYHKLSNNIHGGSKKIKLETME</sequence>
<evidence type="ECO:0000313" key="4">
    <source>
        <dbReference type="EMBL" id="RID52740.1"/>
    </source>
</evidence>
<dbReference type="InterPro" id="IPR013087">
    <property type="entry name" value="Znf_C2H2_type"/>
</dbReference>
<keyword evidence="1" id="KW-0862">Zinc</keyword>
<evidence type="ECO:0000313" key="5">
    <source>
        <dbReference type="Proteomes" id="UP000264353"/>
    </source>
</evidence>
<accession>A0A397YNZ4</accession>
<dbReference type="GO" id="GO:0008270">
    <property type="term" value="F:zinc ion binding"/>
    <property type="evidence" value="ECO:0007669"/>
    <property type="project" value="UniProtKB-KW"/>
</dbReference>
<protein>
    <recommendedName>
        <fullName evidence="3">C2H2-type domain-containing protein</fullName>
    </recommendedName>
</protein>
<dbReference type="PROSITE" id="PS50157">
    <property type="entry name" value="ZINC_FINGER_C2H2_2"/>
    <property type="match status" value="1"/>
</dbReference>
<reference evidence="4 5" key="1">
    <citation type="submission" date="2018-06" db="EMBL/GenBank/DDBJ databases">
        <title>WGS assembly of Brassica rapa FPsc.</title>
        <authorList>
            <person name="Bowman J."/>
            <person name="Kohchi T."/>
            <person name="Yamato K."/>
            <person name="Jenkins J."/>
            <person name="Shu S."/>
            <person name="Ishizaki K."/>
            <person name="Yamaoka S."/>
            <person name="Nishihama R."/>
            <person name="Nakamura Y."/>
            <person name="Berger F."/>
            <person name="Adam C."/>
            <person name="Aki S."/>
            <person name="Althoff F."/>
            <person name="Araki T."/>
            <person name="Arteaga-Vazquez M."/>
            <person name="Balasubrmanian S."/>
            <person name="Bauer D."/>
            <person name="Boehm C."/>
            <person name="Briginshaw L."/>
            <person name="Caballero-Perez J."/>
            <person name="Catarino B."/>
            <person name="Chen F."/>
            <person name="Chiyoda S."/>
            <person name="Chovatia M."/>
            <person name="Davies K."/>
            <person name="Delmans M."/>
            <person name="Demura T."/>
            <person name="Dierschke T."/>
            <person name="Dolan L."/>
            <person name="Dorantes-Acosta A."/>
            <person name="Eklund D."/>
            <person name="Florent S."/>
            <person name="Flores-Sandoval E."/>
            <person name="Fujiyama A."/>
            <person name="Fukuzawa H."/>
            <person name="Galik B."/>
            <person name="Grimanelli D."/>
            <person name="Grimwood J."/>
            <person name="Grossniklaus U."/>
            <person name="Hamada T."/>
            <person name="Haseloff J."/>
            <person name="Hetherington A."/>
            <person name="Higo A."/>
            <person name="Hirakawa Y."/>
            <person name="Hundley H."/>
            <person name="Ikeda Y."/>
            <person name="Inoue K."/>
            <person name="Inoue S."/>
            <person name="Ishida S."/>
            <person name="Jia Q."/>
            <person name="Kakita M."/>
            <person name="Kanazawa T."/>
            <person name="Kawai Y."/>
            <person name="Kawashima T."/>
            <person name="Kennedy M."/>
            <person name="Kinose K."/>
            <person name="Kinoshita T."/>
            <person name="Kohara Y."/>
            <person name="Koide E."/>
            <person name="Komatsu K."/>
            <person name="Kopischke S."/>
            <person name="Kubo M."/>
            <person name="Kyozuka J."/>
            <person name="Lagercrantz U."/>
            <person name="Lin S."/>
            <person name="Lindquist E."/>
            <person name="Lipzen A."/>
            <person name="Lu C."/>
            <person name="Luna E."/>
            <person name="Martienssen R."/>
            <person name="Minamino N."/>
            <person name="Mizutani M."/>
            <person name="Mizutani M."/>
            <person name="Mochizuki N."/>
            <person name="Monte I."/>
            <person name="Mosher R."/>
            <person name="Nagasaki H."/>
            <person name="Nakagami H."/>
            <person name="Naramoto S."/>
            <person name="Nishitani K."/>
            <person name="Ohtani M."/>
            <person name="Okamoto T."/>
            <person name="Okumura M."/>
            <person name="Phillips J."/>
            <person name="Pollak B."/>
            <person name="Reinders A."/>
            <person name="Roevekamp M."/>
            <person name="Sano R."/>
            <person name="Sawa S."/>
            <person name="Schmid M."/>
            <person name="Shirakawa M."/>
            <person name="Solano R."/>
            <person name="Spunde A."/>
            <person name="Suetsugu N."/>
            <person name="Sugano S."/>
            <person name="Sugiyama A."/>
            <person name="Sun R."/>
            <person name="Suzuki Y."/>
            <person name="Takenaka M."/>
            <person name="Takezawa D."/>
            <person name="Tomogane H."/>
            <person name="Tsuzuki M."/>
            <person name="Ueda T."/>
            <person name="Umeda M."/>
            <person name="Ward J."/>
            <person name="Watanabe Y."/>
            <person name="Yazaki K."/>
            <person name="Yokoyama R."/>
            <person name="Yoshitake Y."/>
            <person name="Yotsui I."/>
            <person name="Zachgo S."/>
            <person name="Schmutz J."/>
        </authorList>
    </citation>
    <scope>NUCLEOTIDE SEQUENCE [LARGE SCALE GENOMIC DNA]</scope>
    <source>
        <strain evidence="5">cv. B-3</strain>
    </source>
</reference>
<proteinExistence type="predicted"/>
<dbReference type="PROSITE" id="PS00028">
    <property type="entry name" value="ZINC_FINGER_C2H2_1"/>
    <property type="match status" value="1"/>
</dbReference>
<feature type="domain" description="C2H2-type" evidence="3">
    <location>
        <begin position="243"/>
        <end position="270"/>
    </location>
</feature>
<dbReference type="Proteomes" id="UP000264353">
    <property type="component" value="Chromosome A7"/>
</dbReference>
<keyword evidence="1" id="KW-0863">Zinc-finger</keyword>
<name>A0A397YNZ4_BRACM</name>
<gene>
    <name evidence="4" type="ORF">BRARA_G00182</name>
</gene>
<feature type="region of interest" description="Disordered" evidence="2">
    <location>
        <begin position="198"/>
        <end position="226"/>
    </location>
</feature>
<keyword evidence="1" id="KW-0479">Metal-binding</keyword>
<feature type="compositionally biased region" description="Acidic residues" evidence="2">
    <location>
        <begin position="216"/>
        <end position="226"/>
    </location>
</feature>
<evidence type="ECO:0000259" key="3">
    <source>
        <dbReference type="PROSITE" id="PS50157"/>
    </source>
</evidence>
<evidence type="ECO:0000256" key="2">
    <source>
        <dbReference type="SAM" id="MobiDB-lite"/>
    </source>
</evidence>